<dbReference type="RefSeq" id="WP_121230151.1">
    <property type="nucleotide sequence ID" value="NZ_JBIUBA010000026.1"/>
</dbReference>
<dbReference type="AlphaFoldDB" id="A0A495XKH5"/>
<dbReference type="SUPFAM" id="SSF48452">
    <property type="entry name" value="TPR-like"/>
    <property type="match status" value="1"/>
</dbReference>
<dbReference type="InterPro" id="IPR011990">
    <property type="entry name" value="TPR-like_helical_dom_sf"/>
</dbReference>
<evidence type="ECO:0000313" key="2">
    <source>
        <dbReference type="Proteomes" id="UP000272729"/>
    </source>
</evidence>
<proteinExistence type="predicted"/>
<protein>
    <recommendedName>
        <fullName evidence="3">Tetratricopeptide repeat protein</fullName>
    </recommendedName>
</protein>
<dbReference type="EMBL" id="RBXR01000001">
    <property type="protein sequence ID" value="RKT74970.1"/>
    <property type="molecule type" value="Genomic_DNA"/>
</dbReference>
<organism evidence="1 2">
    <name type="scientific">Saccharothrix variisporea</name>
    <dbReference type="NCBI Taxonomy" id="543527"/>
    <lineage>
        <taxon>Bacteria</taxon>
        <taxon>Bacillati</taxon>
        <taxon>Actinomycetota</taxon>
        <taxon>Actinomycetes</taxon>
        <taxon>Pseudonocardiales</taxon>
        <taxon>Pseudonocardiaceae</taxon>
        <taxon>Saccharothrix</taxon>
    </lineage>
</organism>
<dbReference type="Gene3D" id="1.25.40.10">
    <property type="entry name" value="Tetratricopeptide repeat domain"/>
    <property type="match status" value="1"/>
</dbReference>
<dbReference type="Proteomes" id="UP000272729">
    <property type="component" value="Unassembled WGS sequence"/>
</dbReference>
<dbReference type="OrthoDB" id="5173372at2"/>
<evidence type="ECO:0000313" key="1">
    <source>
        <dbReference type="EMBL" id="RKT74970.1"/>
    </source>
</evidence>
<name>A0A495XKH5_9PSEU</name>
<sequence length="433" mass="48356">MTSSERTFRGYGGANRARWDDVVRRSFERSSRGADDDSPEDVLRAMVKDLENVSRYRIRVEGEVLSRFLDRFADLAVSAIEQGDRPGVADFPDVVQAAAPVFAAAGLAQWPVHLAKASYYARVADGDDARRRELALAVAACRTPLDRVEVDLATAQFAIDLTEYPSAARLLERCLAVCTTDPTCAHRLPEVHACLGNLHYTQGALRTALSHYQAALAADVPRDSHRTLRAQARAYHYSGRVLHMLGREEEALASLVRALEHRYATHAEYERKSGFQHIAIGEILLLGGAWEESEHHFTEARRTFARLRHNTAAHAILDAATSRLEVRRGRYDEALALLDNAVRGSRAGGYRRGAVLFELHRANLLFRRRAYGATVRSVLAAIGAWLPFLRRGNGSRAVRGAVEYAWAFLRQALSKRQTPPRRLTCPCRAHRRS</sequence>
<accession>A0A495XKH5</accession>
<dbReference type="InterPro" id="IPR019734">
    <property type="entry name" value="TPR_rpt"/>
</dbReference>
<keyword evidence="2" id="KW-1185">Reference proteome</keyword>
<evidence type="ECO:0008006" key="3">
    <source>
        <dbReference type="Google" id="ProtNLM"/>
    </source>
</evidence>
<comment type="caution">
    <text evidence="1">The sequence shown here is derived from an EMBL/GenBank/DDBJ whole genome shotgun (WGS) entry which is preliminary data.</text>
</comment>
<reference evidence="1 2" key="1">
    <citation type="submission" date="2018-10" db="EMBL/GenBank/DDBJ databases">
        <title>Sequencing the genomes of 1000 actinobacteria strains.</title>
        <authorList>
            <person name="Klenk H.-P."/>
        </authorList>
    </citation>
    <scope>NUCLEOTIDE SEQUENCE [LARGE SCALE GENOMIC DNA]</scope>
    <source>
        <strain evidence="1 2">DSM 43911</strain>
    </source>
</reference>
<gene>
    <name evidence="1" type="ORF">DFJ66_8345</name>
</gene>
<dbReference type="SMART" id="SM00028">
    <property type="entry name" value="TPR"/>
    <property type="match status" value="2"/>
</dbReference>